<organism evidence="8 9">
    <name type="scientific">Pandoraea sputorum</name>
    <dbReference type="NCBI Taxonomy" id="93222"/>
    <lineage>
        <taxon>Bacteria</taxon>
        <taxon>Pseudomonadati</taxon>
        <taxon>Pseudomonadota</taxon>
        <taxon>Betaproteobacteria</taxon>
        <taxon>Burkholderiales</taxon>
        <taxon>Burkholderiaceae</taxon>
        <taxon>Pandoraea</taxon>
    </lineage>
</organism>
<evidence type="ECO:0000256" key="5">
    <source>
        <dbReference type="ARBA" id="ARBA00045658"/>
    </source>
</evidence>
<reference evidence="8 9" key="1">
    <citation type="submission" date="2017-06" db="EMBL/GenBank/DDBJ databases">
        <authorList>
            <consortium name="Pathogen Informatics"/>
        </authorList>
    </citation>
    <scope>NUCLEOTIDE SEQUENCE [LARGE SCALE GENOMIC DNA]</scope>
    <source>
        <strain evidence="8 9">NCTC13161</strain>
    </source>
</reference>
<evidence type="ECO:0000313" key="8">
    <source>
        <dbReference type="EMBL" id="SNU83451.1"/>
    </source>
</evidence>
<evidence type="ECO:0000256" key="2">
    <source>
        <dbReference type="ARBA" id="ARBA00022801"/>
    </source>
</evidence>
<evidence type="ECO:0000256" key="3">
    <source>
        <dbReference type="ARBA" id="ARBA00023186"/>
    </source>
</evidence>
<dbReference type="InterPro" id="IPR011629">
    <property type="entry name" value="CobW-like_C"/>
</dbReference>
<dbReference type="InterPro" id="IPR051316">
    <property type="entry name" value="Zinc-reg_GTPase_activator"/>
</dbReference>
<keyword evidence="2" id="KW-0378">Hydrolase</keyword>
<dbReference type="SUPFAM" id="SSF90002">
    <property type="entry name" value="Hypothetical protein YjiA, C-terminal domain"/>
    <property type="match status" value="1"/>
</dbReference>
<dbReference type="SMART" id="SM00833">
    <property type="entry name" value="CobW_C"/>
    <property type="match status" value="1"/>
</dbReference>
<dbReference type="PANTHER" id="PTHR13748:SF62">
    <property type="entry name" value="COBW DOMAIN-CONTAINING PROTEIN"/>
    <property type="match status" value="1"/>
</dbReference>
<dbReference type="RefSeq" id="WP_052252606.1">
    <property type="nucleotide sequence ID" value="NZ_CABPRX010000019.1"/>
</dbReference>
<accession>A0A239SDH5</accession>
<sequence>MAPDLTDFVILSGFLGSGKTTLLSEFLRQAADDGTAVIVNDIGEVNIDGAILAVHDGVPMATLGNGCVCCSLINDLQFTVQSLIASRRATTGRAFSRIVLECSGLSDPGAVMRGLSALASHGMRVRVVTTYAANNEVSRDDFPLLAAQVCGAHTVVVTKLDLCDPAQRAHALAEIDVLAPLSHKIVEQDRGRRAAMAFSQDSSTAPIPLDPAMTRIGLPGGHARVRAFTLSWDVPLDWRAFADWMENVAGFLEGRLLRVKGILRVIDCAEGVLVQGVGQHFDPPTRIAYLEQRSQIVVISVDVDARELLAVPTSLPAPDVSTLSSTASPGDVGFRFTRPLFLSPSR</sequence>
<dbReference type="Gene3D" id="3.30.1220.10">
    <property type="entry name" value="CobW-like, C-terminal domain"/>
    <property type="match status" value="1"/>
</dbReference>
<dbReference type="GeneID" id="88094160"/>
<dbReference type="Proteomes" id="UP000215126">
    <property type="component" value="Chromosome 1"/>
</dbReference>
<evidence type="ECO:0000313" key="9">
    <source>
        <dbReference type="Proteomes" id="UP000215126"/>
    </source>
</evidence>
<dbReference type="EMBL" id="LT906435">
    <property type="protein sequence ID" value="SNU83451.1"/>
    <property type="molecule type" value="Genomic_DNA"/>
</dbReference>
<dbReference type="InterPro" id="IPR027417">
    <property type="entry name" value="P-loop_NTPase"/>
</dbReference>
<dbReference type="Pfam" id="PF07683">
    <property type="entry name" value="CobW_C"/>
    <property type="match status" value="1"/>
</dbReference>
<feature type="domain" description="CobW C-terminal" evidence="7">
    <location>
        <begin position="225"/>
        <end position="312"/>
    </location>
</feature>
<comment type="function">
    <text evidence="5">Zinc chaperone that directly transfers zinc cofactor to target proteins, thereby activating them. Zinc is transferred from the CXCC motif in the GTPase domain to the zinc binding site in target proteins in a process requiring GTP hydrolysis.</text>
</comment>
<protein>
    <submittedName>
        <fullName evidence="8">Uncharacterized GTP-binding protein YjiA</fullName>
    </submittedName>
</protein>
<dbReference type="GO" id="GO:0016787">
    <property type="term" value="F:hydrolase activity"/>
    <property type="evidence" value="ECO:0007669"/>
    <property type="project" value="UniProtKB-KW"/>
</dbReference>
<dbReference type="InterPro" id="IPR036627">
    <property type="entry name" value="CobW-likC_sf"/>
</dbReference>
<dbReference type="AlphaFoldDB" id="A0A239SDH5"/>
<keyword evidence="9" id="KW-1185">Reference proteome</keyword>
<evidence type="ECO:0000256" key="1">
    <source>
        <dbReference type="ARBA" id="ARBA00022741"/>
    </source>
</evidence>
<dbReference type="OrthoDB" id="9808822at2"/>
<keyword evidence="1" id="KW-0547">Nucleotide-binding</keyword>
<dbReference type="Pfam" id="PF02492">
    <property type="entry name" value="cobW"/>
    <property type="match status" value="1"/>
</dbReference>
<comment type="catalytic activity">
    <reaction evidence="6">
        <text>GTP + H2O = GDP + phosphate + H(+)</text>
        <dbReference type="Rhea" id="RHEA:19669"/>
        <dbReference type="ChEBI" id="CHEBI:15377"/>
        <dbReference type="ChEBI" id="CHEBI:15378"/>
        <dbReference type="ChEBI" id="CHEBI:37565"/>
        <dbReference type="ChEBI" id="CHEBI:43474"/>
        <dbReference type="ChEBI" id="CHEBI:58189"/>
    </reaction>
    <physiologicalReaction direction="left-to-right" evidence="6">
        <dbReference type="Rhea" id="RHEA:19670"/>
    </physiologicalReaction>
</comment>
<dbReference type="SUPFAM" id="SSF52540">
    <property type="entry name" value="P-loop containing nucleoside triphosphate hydrolases"/>
    <property type="match status" value="1"/>
</dbReference>
<proteinExistence type="inferred from homology"/>
<dbReference type="InterPro" id="IPR003495">
    <property type="entry name" value="CobW/HypB/UreG_nucleotide-bd"/>
</dbReference>
<comment type="similarity">
    <text evidence="4">Belongs to the SIMIBI class G3E GTPase family. ZNG1 subfamily.</text>
</comment>
<keyword evidence="3" id="KW-0143">Chaperone</keyword>
<dbReference type="Gene3D" id="3.40.50.300">
    <property type="entry name" value="P-loop containing nucleotide triphosphate hydrolases"/>
    <property type="match status" value="1"/>
</dbReference>
<evidence type="ECO:0000256" key="6">
    <source>
        <dbReference type="ARBA" id="ARBA00049117"/>
    </source>
</evidence>
<dbReference type="GO" id="GO:0005737">
    <property type="term" value="C:cytoplasm"/>
    <property type="evidence" value="ECO:0007669"/>
    <property type="project" value="TreeGrafter"/>
</dbReference>
<name>A0A239SDH5_9BURK</name>
<evidence type="ECO:0000256" key="4">
    <source>
        <dbReference type="ARBA" id="ARBA00034320"/>
    </source>
</evidence>
<dbReference type="PANTHER" id="PTHR13748">
    <property type="entry name" value="COBW-RELATED"/>
    <property type="match status" value="1"/>
</dbReference>
<dbReference type="STRING" id="93222.NA29_11720"/>
<dbReference type="GO" id="GO:0000166">
    <property type="term" value="F:nucleotide binding"/>
    <property type="evidence" value="ECO:0007669"/>
    <property type="project" value="UniProtKB-KW"/>
</dbReference>
<gene>
    <name evidence="8" type="primary">yjiA_4</name>
    <name evidence="8" type="ORF">SAMEA4530655_01487</name>
</gene>
<evidence type="ECO:0000259" key="7">
    <source>
        <dbReference type="SMART" id="SM00833"/>
    </source>
</evidence>